<dbReference type="RefSeq" id="WP_310284141.1">
    <property type="nucleotide sequence ID" value="NZ_JAVDWQ010000024.1"/>
</dbReference>
<proteinExistence type="predicted"/>
<dbReference type="EMBL" id="JAVDWQ010000024">
    <property type="protein sequence ID" value="MDR7212488.1"/>
    <property type="molecule type" value="Genomic_DNA"/>
</dbReference>
<reference evidence="1 2" key="1">
    <citation type="submission" date="2023-07" db="EMBL/GenBank/DDBJ databases">
        <title>Sorghum-associated microbial communities from plants grown in Nebraska, USA.</title>
        <authorList>
            <person name="Schachtman D."/>
        </authorList>
    </citation>
    <scope>NUCLEOTIDE SEQUENCE [LARGE SCALE GENOMIC DNA]</scope>
    <source>
        <strain evidence="1 2">4129</strain>
    </source>
</reference>
<evidence type="ECO:0008006" key="3">
    <source>
        <dbReference type="Google" id="ProtNLM"/>
    </source>
</evidence>
<gene>
    <name evidence="1" type="ORF">J2W48_004451</name>
</gene>
<dbReference type="Pfam" id="PF13644">
    <property type="entry name" value="DKNYY"/>
    <property type="match status" value="2"/>
</dbReference>
<name>A0ABU1YEA0_9FLAO</name>
<sequence>MKVVFIVLIVVVLGFLGIRYFLFKIGNPVNLKVSDSYFYHYRKKLIVYSPMGNWFELGYFESDADVESFQPINRDFGKDKKNVFWKGKKQSVDYATFVIDVSGIIKDKNHVYNTNGKEYNFLEIIKGADHKTYQLLDPSLPDYSRHNWFKDANAVYYKNKKIQGDPETFKPLNDAIAVDNNYIYSIIHQRGEDLELLDVDEVIQKHKRIEGEIHVINETYVQIGNSIVSAFTNDEFTLHIFEPIKSTKAIDYWRIAVNDTLIYKGILYPEIDVETLELLNYSFSKDKKNVYYDCKKIIGASPSGFEIIYDEYSKDHVNVYYKDAVVKGANPKTFKMTSENNVWEDGKNKFRNGKIVN</sequence>
<protein>
    <recommendedName>
        <fullName evidence="3">DKNYY family protein</fullName>
    </recommendedName>
</protein>
<accession>A0ABU1YEA0</accession>
<keyword evidence="2" id="KW-1185">Reference proteome</keyword>
<dbReference type="InterPro" id="IPR027375">
    <property type="entry name" value="DKNYY"/>
</dbReference>
<evidence type="ECO:0000313" key="1">
    <source>
        <dbReference type="EMBL" id="MDR7212488.1"/>
    </source>
</evidence>
<comment type="caution">
    <text evidence="1">The sequence shown here is derived from an EMBL/GenBank/DDBJ whole genome shotgun (WGS) entry which is preliminary data.</text>
</comment>
<organism evidence="1 2">
    <name type="scientific">Flavobacterium piscis</name>
    <dbReference type="NCBI Taxonomy" id="1114874"/>
    <lineage>
        <taxon>Bacteria</taxon>
        <taxon>Pseudomonadati</taxon>
        <taxon>Bacteroidota</taxon>
        <taxon>Flavobacteriia</taxon>
        <taxon>Flavobacteriales</taxon>
        <taxon>Flavobacteriaceae</taxon>
        <taxon>Flavobacterium</taxon>
    </lineage>
</organism>
<evidence type="ECO:0000313" key="2">
    <source>
        <dbReference type="Proteomes" id="UP001269081"/>
    </source>
</evidence>
<dbReference type="Proteomes" id="UP001269081">
    <property type="component" value="Unassembled WGS sequence"/>
</dbReference>